<dbReference type="InterPro" id="IPR046903">
    <property type="entry name" value="Mab-21-like_nuc_Trfase"/>
</dbReference>
<dbReference type="InterPro" id="IPR046906">
    <property type="entry name" value="Mab-21_HhH/H2TH-like"/>
</dbReference>
<evidence type="ECO:0000313" key="6">
    <source>
        <dbReference type="Proteomes" id="UP000314983"/>
    </source>
</evidence>
<dbReference type="Gene3D" id="1.10.1410.40">
    <property type="match status" value="1"/>
</dbReference>
<evidence type="ECO:0008006" key="7">
    <source>
        <dbReference type="Google" id="ProtNLM"/>
    </source>
</evidence>
<feature type="domain" description="Mab-21-like HhH/H2TH-like" evidence="4">
    <location>
        <begin position="370"/>
        <end position="471"/>
    </location>
</feature>
<dbReference type="GO" id="GO:0006144">
    <property type="term" value="P:purine nucleobase metabolic process"/>
    <property type="evidence" value="ECO:0007669"/>
    <property type="project" value="Ensembl"/>
</dbReference>
<dbReference type="GO" id="GO:0045087">
    <property type="term" value="P:innate immune response"/>
    <property type="evidence" value="ECO:0007669"/>
    <property type="project" value="Ensembl"/>
</dbReference>
<dbReference type="GO" id="GO:0005634">
    <property type="term" value="C:nucleus"/>
    <property type="evidence" value="ECO:0007669"/>
    <property type="project" value="TreeGrafter"/>
</dbReference>
<sequence>MFIANPFSRTCLRSAMSGRGRPRKVPDEASGVSSAKNTGSTPKKSFRAEDHKVKKAGDDIPRHVEKRTDAQVTRPKHDSRTKKDATTRPSKYDDTRANEQTGKSARSAVEEDDHKSSTKGLDHGDGNPDKILHATLQKLRIKKQERSESTKCVNEIEDQIIDYIKKSLDWCKEIRVLKTGSHYENVKICEPDEFDVMLTIPVERVDVHNFGEDGAFYSVAMKRHTQKHPLDRFLNEDKTIKANEMLQEFRDKVKERKRKGCPAVTLVVNLNGKTISLDFVLGLEVHKSSWPSFTANGFRIEGWLGKKVKNELKRKPFYLVPKYEGRGNAEYNGVVAKDTWRISFSHVEKDIIKNHGASKTCCERGAAGCCRKQCLKLLKYLLLRLKEENPKEVSKFCSYHAKTTLLHACTARPTDSEWKTGQLSHCFQLLLQDFENHLRSQNIPNFFIPSHNLLNSAGLDKKSCEFLAKSTEYQRNNGFPLFR</sequence>
<evidence type="ECO:0000256" key="1">
    <source>
        <dbReference type="ARBA" id="ARBA00008307"/>
    </source>
</evidence>
<reference evidence="5" key="3">
    <citation type="submission" date="2020-05" db="EMBL/GenBank/DDBJ databases">
        <title>Electrophorus electricus (electric eel) genome, fEleEle1, primary haplotype.</title>
        <authorList>
            <person name="Myers G."/>
            <person name="Meyer A."/>
            <person name="Fedrigo O."/>
            <person name="Formenti G."/>
            <person name="Rhie A."/>
            <person name="Tracey A."/>
            <person name="Sims Y."/>
            <person name="Jarvis E.D."/>
        </authorList>
    </citation>
    <scope>NUCLEOTIDE SEQUENCE [LARGE SCALE GENOMIC DNA]</scope>
</reference>
<dbReference type="OMA" id="EKTCCER"/>
<dbReference type="GO" id="GO:0002230">
    <property type="term" value="P:positive regulation of defense response to virus by host"/>
    <property type="evidence" value="ECO:0007669"/>
    <property type="project" value="TreeGrafter"/>
</dbReference>
<dbReference type="InterPro" id="IPR024810">
    <property type="entry name" value="MAB21L/cGLR"/>
</dbReference>
<reference evidence="6" key="1">
    <citation type="journal article" date="2014" name="Science">
        <title>Nonhuman genetics. Genomic basis for the convergent evolution of electric organs.</title>
        <authorList>
            <person name="Gallant J.R."/>
            <person name="Traeger L.L."/>
            <person name="Volkening J.D."/>
            <person name="Moffett H."/>
            <person name="Chen P.H."/>
            <person name="Novina C.D."/>
            <person name="Phillips G.N.Jr."/>
            <person name="Anand R."/>
            <person name="Wells G.B."/>
            <person name="Pinch M."/>
            <person name="Guth R."/>
            <person name="Unguez G.A."/>
            <person name="Albert J.S."/>
            <person name="Zakon H.H."/>
            <person name="Samanta M.P."/>
            <person name="Sussman M.R."/>
        </authorList>
    </citation>
    <scope>NUCLEOTIDE SEQUENCE [LARGE SCALE GENOMIC DNA]</scope>
</reference>
<proteinExistence type="inferred from homology"/>
<name>A0A4W4GP40_ELEEL</name>
<reference evidence="6" key="2">
    <citation type="journal article" date="2017" name="Sci. Adv.">
        <title>A tail of two voltages: Proteomic comparison of the three electric organs of the electric eel.</title>
        <authorList>
            <person name="Traeger L.L."/>
            <person name="Sabat G."/>
            <person name="Barrett-Wilt G.A."/>
            <person name="Wells G.B."/>
            <person name="Sussman M.R."/>
        </authorList>
    </citation>
    <scope>NUCLEOTIDE SEQUENCE [LARGE SCALE GENOMIC DNA]</scope>
</reference>
<protein>
    <recommendedName>
        <fullName evidence="7">Cyclic GMP-AMP synthase</fullName>
    </recommendedName>
</protein>
<accession>A0A4W4GP40</accession>
<dbReference type="GO" id="GO:0003682">
    <property type="term" value="F:chromatin binding"/>
    <property type="evidence" value="ECO:0007669"/>
    <property type="project" value="TreeGrafter"/>
</dbReference>
<dbReference type="GO" id="GO:2000042">
    <property type="term" value="P:negative regulation of double-strand break repair via homologous recombination"/>
    <property type="evidence" value="ECO:0007669"/>
    <property type="project" value="TreeGrafter"/>
</dbReference>
<evidence type="ECO:0000259" key="4">
    <source>
        <dbReference type="Pfam" id="PF20266"/>
    </source>
</evidence>
<dbReference type="Pfam" id="PF03281">
    <property type="entry name" value="Mab-21"/>
    <property type="match status" value="1"/>
</dbReference>
<feature type="region of interest" description="Disordered" evidence="2">
    <location>
        <begin position="1"/>
        <end position="129"/>
    </location>
</feature>
<feature type="compositionally biased region" description="Basic and acidic residues" evidence="2">
    <location>
        <begin position="108"/>
        <end position="129"/>
    </location>
</feature>
<evidence type="ECO:0000256" key="2">
    <source>
        <dbReference type="SAM" id="MobiDB-lite"/>
    </source>
</evidence>
<dbReference type="Proteomes" id="UP000314983">
    <property type="component" value="Chromosome 11"/>
</dbReference>
<feature type="compositionally biased region" description="Basic and acidic residues" evidence="2">
    <location>
        <begin position="46"/>
        <end position="97"/>
    </location>
</feature>
<dbReference type="GO" id="GO:0002218">
    <property type="term" value="P:activation of innate immune response"/>
    <property type="evidence" value="ECO:0007669"/>
    <property type="project" value="TreeGrafter"/>
</dbReference>
<reference evidence="5" key="4">
    <citation type="submission" date="2025-08" db="UniProtKB">
        <authorList>
            <consortium name="Ensembl"/>
        </authorList>
    </citation>
    <scope>IDENTIFICATION</scope>
</reference>
<comment type="similarity">
    <text evidence="1">Belongs to the mab-21 family.</text>
</comment>
<gene>
    <name evidence="5" type="primary">CGAS</name>
</gene>
<feature type="compositionally biased region" description="Polar residues" evidence="2">
    <location>
        <begin position="31"/>
        <end position="43"/>
    </location>
</feature>
<dbReference type="AlphaFoldDB" id="A0A4W4GP40"/>
<dbReference type="SMART" id="SM01265">
    <property type="entry name" value="Mab-21"/>
    <property type="match status" value="1"/>
</dbReference>
<dbReference type="GO" id="GO:0035861">
    <property type="term" value="C:site of double-strand break"/>
    <property type="evidence" value="ECO:0007669"/>
    <property type="project" value="TreeGrafter"/>
</dbReference>
<dbReference type="FunFam" id="1.10.1410.40:FF:000007">
    <property type="entry name" value="Cyclic GMP-AMP synthase"/>
    <property type="match status" value="1"/>
</dbReference>
<dbReference type="PANTHER" id="PTHR10656">
    <property type="entry name" value="CELL FATE DETERMINING PROTEIN MAB21-RELATED"/>
    <property type="match status" value="1"/>
</dbReference>
<feature type="domain" description="Mab-21-like nucleotidyltransferase" evidence="3">
    <location>
        <begin position="182"/>
        <end position="354"/>
    </location>
</feature>
<evidence type="ECO:0000259" key="3">
    <source>
        <dbReference type="Pfam" id="PF03281"/>
    </source>
</evidence>
<dbReference type="GO" id="GO:0003690">
    <property type="term" value="F:double-stranded DNA binding"/>
    <property type="evidence" value="ECO:0007669"/>
    <property type="project" value="TreeGrafter"/>
</dbReference>
<dbReference type="Pfam" id="PF20266">
    <property type="entry name" value="Mab-21_C"/>
    <property type="match status" value="1"/>
</dbReference>
<dbReference type="GO" id="GO:0032481">
    <property type="term" value="P:positive regulation of type I interferon production"/>
    <property type="evidence" value="ECO:0007669"/>
    <property type="project" value="TreeGrafter"/>
</dbReference>
<dbReference type="STRING" id="8005.ENSEEEP00000040178"/>
<evidence type="ECO:0000313" key="5">
    <source>
        <dbReference type="Ensembl" id="ENSEEEP00000040178.2"/>
    </source>
</evidence>
<dbReference type="GO" id="GO:0005829">
    <property type="term" value="C:cytosol"/>
    <property type="evidence" value="ECO:0007669"/>
    <property type="project" value="TreeGrafter"/>
</dbReference>
<dbReference type="GO" id="GO:0038001">
    <property type="term" value="P:paracrine signaling"/>
    <property type="evidence" value="ECO:0007669"/>
    <property type="project" value="TreeGrafter"/>
</dbReference>
<dbReference type="GO" id="GO:0006974">
    <property type="term" value="P:DNA damage response"/>
    <property type="evidence" value="ECO:0007669"/>
    <property type="project" value="TreeGrafter"/>
</dbReference>
<dbReference type="PANTHER" id="PTHR10656:SF35">
    <property type="entry name" value="CYCLIC GMP-AMP SYNTHASE"/>
    <property type="match status" value="1"/>
</dbReference>
<dbReference type="GO" id="GO:0061501">
    <property type="term" value="F:2',3'-cyclic GMP-AMP synthase activity"/>
    <property type="evidence" value="ECO:0007669"/>
    <property type="project" value="Ensembl"/>
</dbReference>
<dbReference type="Ensembl" id="ENSEEET00000040641.2">
    <property type="protein sequence ID" value="ENSEEEP00000040178.2"/>
    <property type="gene ID" value="ENSEEEG00000019056.2"/>
</dbReference>
<dbReference type="Gene3D" id="3.30.460.90">
    <property type="match status" value="1"/>
</dbReference>
<dbReference type="GeneTree" id="ENSGT01050000244827"/>
<organism evidence="5 6">
    <name type="scientific">Electrophorus electricus</name>
    <name type="common">Electric eel</name>
    <name type="synonym">Gymnotus electricus</name>
    <dbReference type="NCBI Taxonomy" id="8005"/>
    <lineage>
        <taxon>Eukaryota</taxon>
        <taxon>Metazoa</taxon>
        <taxon>Chordata</taxon>
        <taxon>Craniata</taxon>
        <taxon>Vertebrata</taxon>
        <taxon>Euteleostomi</taxon>
        <taxon>Actinopterygii</taxon>
        <taxon>Neopterygii</taxon>
        <taxon>Teleostei</taxon>
        <taxon>Ostariophysi</taxon>
        <taxon>Gymnotiformes</taxon>
        <taxon>Gymnotoidei</taxon>
        <taxon>Gymnotidae</taxon>
        <taxon>Electrophorus</taxon>
    </lineage>
</organism>
<reference evidence="5" key="5">
    <citation type="submission" date="2025-09" db="UniProtKB">
        <authorList>
            <consortium name="Ensembl"/>
        </authorList>
    </citation>
    <scope>IDENTIFICATION</scope>
</reference>
<keyword evidence="6" id="KW-1185">Reference proteome</keyword>
<dbReference type="GO" id="GO:0071360">
    <property type="term" value="P:cellular response to exogenous dsRNA"/>
    <property type="evidence" value="ECO:0007669"/>
    <property type="project" value="TreeGrafter"/>
</dbReference>